<organism evidence="1 2">
    <name type="scientific">Sphingomonas parapaucimobilis NBRC 15100</name>
    <dbReference type="NCBI Taxonomy" id="1219049"/>
    <lineage>
        <taxon>Bacteria</taxon>
        <taxon>Pseudomonadati</taxon>
        <taxon>Pseudomonadota</taxon>
        <taxon>Alphaproteobacteria</taxon>
        <taxon>Sphingomonadales</taxon>
        <taxon>Sphingomonadaceae</taxon>
        <taxon>Sphingomonas</taxon>
    </lineage>
</organism>
<dbReference type="EMBL" id="BBPI01000034">
    <property type="protein sequence ID" value="GAM00578.1"/>
    <property type="molecule type" value="Genomic_DNA"/>
</dbReference>
<dbReference type="AntiFam" id="ANF00163">
    <property type="entry name" value="Shadow ORF (opposite pspPIM)"/>
</dbReference>
<dbReference type="Proteomes" id="UP000032305">
    <property type="component" value="Unassembled WGS sequence"/>
</dbReference>
<proteinExistence type="predicted"/>
<protein>
    <submittedName>
        <fullName evidence="1">Uncharacterized protein</fullName>
    </submittedName>
</protein>
<sequence length="116" mass="12371">MPLDVFAEDPFRRDLFHDAGDIGPEMPGIVSSAAHTREAEGLAGITGSEEMNAAAPWSAVEGSQIVPDRCLTQGLVFHPRHESGRCMAFPLDETHSPVMGLGDVQSKVEARVTGAE</sequence>
<evidence type="ECO:0000313" key="1">
    <source>
        <dbReference type="EMBL" id="GAM00578.1"/>
    </source>
</evidence>
<gene>
    <name evidence="1" type="ORF">SP5_034_01530</name>
</gene>
<evidence type="ECO:0000313" key="2">
    <source>
        <dbReference type="Proteomes" id="UP000032305"/>
    </source>
</evidence>
<accession>A0A0A1W5F6</accession>
<dbReference type="AlphaFoldDB" id="A0A0A1W5F6"/>
<reference evidence="1 2" key="1">
    <citation type="submission" date="2014-11" db="EMBL/GenBank/DDBJ databases">
        <title>Whole genome shotgun sequence of Sphingomonas parapaucimobilis NBRC 15100.</title>
        <authorList>
            <person name="Katano-Makiyama Y."/>
            <person name="Hosoyama A."/>
            <person name="Hashimoto M."/>
            <person name="Hosoyama Y."/>
            <person name="Noguchi M."/>
            <person name="Numata M."/>
            <person name="Tsuchikane K."/>
            <person name="Hirakata S."/>
            <person name="Uohara A."/>
            <person name="Shimodaira J."/>
            <person name="Ohji S."/>
            <person name="Ichikawa N."/>
            <person name="Kimura A."/>
            <person name="Yamazoe A."/>
            <person name="Fujita N."/>
        </authorList>
    </citation>
    <scope>NUCLEOTIDE SEQUENCE [LARGE SCALE GENOMIC DNA]</scope>
    <source>
        <strain evidence="1 2">NBRC 15100</strain>
    </source>
</reference>
<name>A0A0A1W5F6_9SPHN</name>
<dbReference type="eggNOG" id="ENOG502Z95Z">
    <property type="taxonomic scope" value="Bacteria"/>
</dbReference>
<comment type="caution">
    <text evidence="1">The sequence shown here is derived from an EMBL/GenBank/DDBJ whole genome shotgun (WGS) entry which is preliminary data.</text>
</comment>
<keyword evidence="2" id="KW-1185">Reference proteome</keyword>